<protein>
    <submittedName>
        <fullName evidence="1">Uncharacterized protein</fullName>
    </submittedName>
</protein>
<sequence>MDTLLGIPFPVIPSSLLGKSKVKGILAGPLRFFRLGSAFFSLISSSIDFNAFPNRWNASSAFWSVVHSGVSRWAKYTSSDAWVDRISSSETPMMVWY</sequence>
<evidence type="ECO:0000313" key="1">
    <source>
        <dbReference type="EMBL" id="URE34144.1"/>
    </source>
</evidence>
<gene>
    <name evidence="1" type="ORF">MUK42_36026</name>
</gene>
<keyword evidence="2" id="KW-1185">Reference proteome</keyword>
<dbReference type="EMBL" id="CP097510">
    <property type="protein sequence ID" value="URE34144.1"/>
    <property type="molecule type" value="Genomic_DNA"/>
</dbReference>
<reference evidence="1" key="1">
    <citation type="submission" date="2022-05" db="EMBL/GenBank/DDBJ databases">
        <title>The Musa troglodytarum L. genome provides insights into the mechanism of non-climacteric behaviour and enrichment of carotenoids.</title>
        <authorList>
            <person name="Wang J."/>
        </authorList>
    </citation>
    <scope>NUCLEOTIDE SEQUENCE</scope>
    <source>
        <tissue evidence="1">Leaf</tissue>
    </source>
</reference>
<proteinExistence type="predicted"/>
<organism evidence="1 2">
    <name type="scientific">Musa troglodytarum</name>
    <name type="common">fe'i banana</name>
    <dbReference type="NCBI Taxonomy" id="320322"/>
    <lineage>
        <taxon>Eukaryota</taxon>
        <taxon>Viridiplantae</taxon>
        <taxon>Streptophyta</taxon>
        <taxon>Embryophyta</taxon>
        <taxon>Tracheophyta</taxon>
        <taxon>Spermatophyta</taxon>
        <taxon>Magnoliopsida</taxon>
        <taxon>Liliopsida</taxon>
        <taxon>Zingiberales</taxon>
        <taxon>Musaceae</taxon>
        <taxon>Musa</taxon>
    </lineage>
</organism>
<name>A0A9E7L136_9LILI</name>
<dbReference type="AlphaFoldDB" id="A0A9E7L136"/>
<evidence type="ECO:0000313" key="2">
    <source>
        <dbReference type="Proteomes" id="UP001055439"/>
    </source>
</evidence>
<dbReference type="Proteomes" id="UP001055439">
    <property type="component" value="Chromosome 8"/>
</dbReference>
<accession>A0A9E7L136</accession>